<evidence type="ECO:0000256" key="4">
    <source>
        <dbReference type="ARBA" id="ARBA00022833"/>
    </source>
</evidence>
<dbReference type="EMBL" id="JAKUCV010003303">
    <property type="protein sequence ID" value="KAJ4839489.1"/>
    <property type="molecule type" value="Genomic_DNA"/>
</dbReference>
<reference evidence="8" key="1">
    <citation type="submission" date="2022-02" db="EMBL/GenBank/DDBJ databases">
        <authorList>
            <person name="Henning P.M."/>
            <person name="McCubbin A.G."/>
            <person name="Shore J.S."/>
        </authorList>
    </citation>
    <scope>NUCLEOTIDE SEQUENCE</scope>
    <source>
        <strain evidence="8">F60SS</strain>
        <tissue evidence="8">Leaves</tissue>
    </source>
</reference>
<proteinExistence type="inferred from homology"/>
<comment type="caution">
    <text evidence="8">The sequence shown here is derived from an EMBL/GenBank/DDBJ whole genome shotgun (WGS) entry which is preliminary data.</text>
</comment>
<dbReference type="Gene3D" id="3.40.830.10">
    <property type="entry name" value="LigB-like"/>
    <property type="match status" value="1"/>
</dbReference>
<evidence type="ECO:0000256" key="1">
    <source>
        <dbReference type="ARBA" id="ARBA00001947"/>
    </source>
</evidence>
<evidence type="ECO:0000256" key="5">
    <source>
        <dbReference type="ARBA" id="ARBA00022964"/>
    </source>
</evidence>
<dbReference type="PANTHER" id="PTHR30096:SF0">
    <property type="entry name" value="4,5-DOPA DIOXYGENASE EXTRADIOL-LIKE PROTEIN"/>
    <property type="match status" value="1"/>
</dbReference>
<reference evidence="8" key="2">
    <citation type="journal article" date="2023" name="Plants (Basel)">
        <title>Annotation of the Turnera subulata (Passifloraceae) Draft Genome Reveals the S-Locus Evolved after the Divergence of Turneroideae from Passifloroideae in a Stepwise Manner.</title>
        <authorList>
            <person name="Henning P.M."/>
            <person name="Roalson E.H."/>
            <person name="Mir W."/>
            <person name="McCubbin A.G."/>
            <person name="Shore J.S."/>
        </authorList>
    </citation>
    <scope>NUCLEOTIDE SEQUENCE</scope>
    <source>
        <strain evidence="8">F60SS</strain>
    </source>
</reference>
<name>A0A9Q0JFB2_9ROSI</name>
<dbReference type="PIRSF" id="PIRSF006157">
    <property type="entry name" value="Doxgns_DODA"/>
    <property type="match status" value="1"/>
</dbReference>
<dbReference type="Pfam" id="PF02900">
    <property type="entry name" value="LigB"/>
    <property type="match status" value="1"/>
</dbReference>
<evidence type="ECO:0000313" key="8">
    <source>
        <dbReference type="EMBL" id="KAJ4839489.1"/>
    </source>
</evidence>
<evidence type="ECO:0000256" key="6">
    <source>
        <dbReference type="ARBA" id="ARBA00023002"/>
    </source>
</evidence>
<dbReference type="CDD" id="cd07363">
    <property type="entry name" value="45_DOPA_Dioxygenase"/>
    <property type="match status" value="1"/>
</dbReference>
<evidence type="ECO:0000259" key="7">
    <source>
        <dbReference type="Pfam" id="PF02900"/>
    </source>
</evidence>
<dbReference type="InterPro" id="IPR014436">
    <property type="entry name" value="Extradiol_dOase_DODA"/>
</dbReference>
<evidence type="ECO:0000313" key="9">
    <source>
        <dbReference type="Proteomes" id="UP001141552"/>
    </source>
</evidence>
<feature type="domain" description="Extradiol ring-cleavage dioxygenase class III enzyme subunit B" evidence="7">
    <location>
        <begin position="3"/>
        <end position="264"/>
    </location>
</feature>
<gene>
    <name evidence="8" type="ORF">Tsubulata_030726</name>
</gene>
<keyword evidence="5" id="KW-0223">Dioxygenase</keyword>
<dbReference type="GO" id="GO:0008198">
    <property type="term" value="F:ferrous iron binding"/>
    <property type="evidence" value="ECO:0007669"/>
    <property type="project" value="InterPro"/>
</dbReference>
<accession>A0A9Q0JFB2</accession>
<organism evidence="8 9">
    <name type="scientific">Turnera subulata</name>
    <dbReference type="NCBI Taxonomy" id="218843"/>
    <lineage>
        <taxon>Eukaryota</taxon>
        <taxon>Viridiplantae</taxon>
        <taxon>Streptophyta</taxon>
        <taxon>Embryophyta</taxon>
        <taxon>Tracheophyta</taxon>
        <taxon>Spermatophyta</taxon>
        <taxon>Magnoliopsida</taxon>
        <taxon>eudicotyledons</taxon>
        <taxon>Gunneridae</taxon>
        <taxon>Pentapetalae</taxon>
        <taxon>rosids</taxon>
        <taxon>fabids</taxon>
        <taxon>Malpighiales</taxon>
        <taxon>Passifloraceae</taxon>
        <taxon>Turnera</taxon>
    </lineage>
</organism>
<dbReference type="AlphaFoldDB" id="A0A9Q0JFB2"/>
<protein>
    <recommendedName>
        <fullName evidence="7">Extradiol ring-cleavage dioxygenase class III enzyme subunit B domain-containing protein</fullName>
    </recommendedName>
</protein>
<keyword evidence="9" id="KW-1185">Reference proteome</keyword>
<keyword evidence="4" id="KW-0862">Zinc</keyword>
<dbReference type="GO" id="GO:0016702">
    <property type="term" value="F:oxidoreductase activity, acting on single donors with incorporation of molecular oxygen, incorporation of two atoms of oxygen"/>
    <property type="evidence" value="ECO:0007669"/>
    <property type="project" value="UniProtKB-ARBA"/>
</dbReference>
<dbReference type="PANTHER" id="PTHR30096">
    <property type="entry name" value="4,5-DOPA DIOXYGENASE EXTRADIOL-LIKE PROTEIN"/>
    <property type="match status" value="1"/>
</dbReference>
<comment type="similarity">
    <text evidence="2">Belongs to the DODA-type extradiol aromatic ring-opening dioxygenase family.</text>
</comment>
<dbReference type="GO" id="GO:0008270">
    <property type="term" value="F:zinc ion binding"/>
    <property type="evidence" value="ECO:0007669"/>
    <property type="project" value="InterPro"/>
</dbReference>
<keyword evidence="3" id="KW-0479">Metal-binding</keyword>
<dbReference type="OrthoDB" id="7396853at2759"/>
<keyword evidence="6" id="KW-0560">Oxidoreductase</keyword>
<dbReference type="Proteomes" id="UP001141552">
    <property type="component" value="Unassembled WGS sequence"/>
</dbReference>
<sequence>MDTFYISHGSPTLCIDEKIPARQFLKSWEGEVLKKEMRPSAILVVSGHWDTQHPAVNVVERNDTIYDFYGFPKAMYELKYNPPGAPGLARRVKQLLLDSPEGLVETVREDRKRGLDHGAWVPLMLMYPEGDIPVCQLSVQSGKDAEYHYRIGKALSPLREEGVLIMGSGSATHNLRAIYPSATTVAPWASQFDTWLRDSLLQGRYQDVIQYESKAPHAKQAHPSPDHFYPLHVAMGAAAAHNSKAQLIHHSWGLGTISYASYRFTTTHTQSH</sequence>
<dbReference type="SUPFAM" id="SSF53213">
    <property type="entry name" value="LigB-like"/>
    <property type="match status" value="1"/>
</dbReference>
<comment type="cofactor">
    <cofactor evidence="1">
        <name>Zn(2+)</name>
        <dbReference type="ChEBI" id="CHEBI:29105"/>
    </cofactor>
</comment>
<evidence type="ECO:0000256" key="3">
    <source>
        <dbReference type="ARBA" id="ARBA00022723"/>
    </source>
</evidence>
<evidence type="ECO:0000256" key="2">
    <source>
        <dbReference type="ARBA" id="ARBA00007581"/>
    </source>
</evidence>
<dbReference type="InterPro" id="IPR004183">
    <property type="entry name" value="Xdiol_dOase_suB"/>
</dbReference>